<dbReference type="EMBL" id="CADCWE010000210">
    <property type="protein sequence ID" value="CAA9554550.1"/>
    <property type="molecule type" value="Genomic_DNA"/>
</dbReference>
<protein>
    <submittedName>
        <fullName evidence="2">Uncharacterized protein</fullName>
    </submittedName>
</protein>
<proteinExistence type="predicted"/>
<organism evidence="2">
    <name type="scientific">uncultured Thermomicrobiales bacterium</name>
    <dbReference type="NCBI Taxonomy" id="1645740"/>
    <lineage>
        <taxon>Bacteria</taxon>
        <taxon>Pseudomonadati</taxon>
        <taxon>Thermomicrobiota</taxon>
        <taxon>Thermomicrobia</taxon>
        <taxon>Thermomicrobiales</taxon>
        <taxon>environmental samples</taxon>
    </lineage>
</organism>
<feature type="region of interest" description="Disordered" evidence="1">
    <location>
        <begin position="75"/>
        <end position="97"/>
    </location>
</feature>
<evidence type="ECO:0000256" key="1">
    <source>
        <dbReference type="SAM" id="MobiDB-lite"/>
    </source>
</evidence>
<name>A0A6J4UQ00_9BACT</name>
<accession>A0A6J4UQ00</accession>
<gene>
    <name evidence="2" type="ORF">AVDCRST_MAG73-3172</name>
</gene>
<dbReference type="AlphaFoldDB" id="A0A6J4UQ00"/>
<sequence length="128" mass="14397">MSVAALESVRDRVLPMLRFAAEEYRHRTPAGYPVVVDEPGRGLVGLELDPNFALYFVTDGTDLFVETYRRAARNDARTSASRQKHGGLPFNDRRPIDPGIEDQSLRNLVAELMSHFNFQPGIIHITDS</sequence>
<reference evidence="2" key="1">
    <citation type="submission" date="2020-02" db="EMBL/GenBank/DDBJ databases">
        <authorList>
            <person name="Meier V. D."/>
        </authorList>
    </citation>
    <scope>NUCLEOTIDE SEQUENCE</scope>
    <source>
        <strain evidence="2">AVDCRST_MAG73</strain>
    </source>
</reference>
<evidence type="ECO:0000313" key="2">
    <source>
        <dbReference type="EMBL" id="CAA9554550.1"/>
    </source>
</evidence>